<dbReference type="SUPFAM" id="SSF51197">
    <property type="entry name" value="Clavaminate synthase-like"/>
    <property type="match status" value="1"/>
</dbReference>
<dbReference type="Proteomes" id="UP000037392">
    <property type="component" value="Unassembled WGS sequence"/>
</dbReference>
<dbReference type="EMBL" id="ADLK01000022">
    <property type="protein sequence ID" value="KMW18590.1"/>
    <property type="molecule type" value="Genomic_DNA"/>
</dbReference>
<gene>
    <name evidence="1" type="ORF">HMPREF9470_02694</name>
</gene>
<dbReference type="GeneID" id="93163184"/>
<dbReference type="OrthoDB" id="9792756at2"/>
<dbReference type="PANTHER" id="PTHR34986">
    <property type="entry name" value="EVOLVED BETA-GALACTOSIDASE SUBUNIT BETA"/>
    <property type="match status" value="1"/>
</dbReference>
<reference evidence="1 2" key="1">
    <citation type="submission" date="2011-04" db="EMBL/GenBank/DDBJ databases">
        <title>The Genome Sequence of Clostridium citroniae WAL-19142.</title>
        <authorList>
            <consortium name="The Broad Institute Genome Sequencing Platform"/>
            <person name="Earl A."/>
            <person name="Ward D."/>
            <person name="Feldgarden M."/>
            <person name="Gevers D."/>
            <person name="Warren Y.A."/>
            <person name="Tyrrell K.L."/>
            <person name="Citron D.M."/>
            <person name="Goldstein E.J."/>
            <person name="Daigneault M."/>
            <person name="Allen-Vercoe E."/>
            <person name="Young S.K."/>
            <person name="Zeng Q."/>
            <person name="Gargeya S."/>
            <person name="Fitzgerald M."/>
            <person name="Haas B."/>
            <person name="Abouelleil A."/>
            <person name="Alvarado L."/>
            <person name="Arachchi H.M."/>
            <person name="Berlin A."/>
            <person name="Brown A."/>
            <person name="Chapman S.B."/>
            <person name="Chen Z."/>
            <person name="Dunbar C."/>
            <person name="Freedman E."/>
            <person name="Gearin G."/>
            <person name="Gellesch M."/>
            <person name="Goldberg J."/>
            <person name="Griggs A."/>
            <person name="Gujja S."/>
            <person name="Heilman E.R."/>
            <person name="Heiman D."/>
            <person name="Howarth C."/>
            <person name="Larson L."/>
            <person name="Lui A."/>
            <person name="MacDonald P.J."/>
            <person name="Mehta T."/>
            <person name="Montmayeur A."/>
            <person name="Murphy C."/>
            <person name="Neiman D."/>
            <person name="Pearson M."/>
            <person name="Priest M."/>
            <person name="Roberts A."/>
            <person name="Saif S."/>
            <person name="Shea T."/>
            <person name="Shenoy N."/>
            <person name="Sisk P."/>
            <person name="Stolte C."/>
            <person name="Sykes S."/>
            <person name="White J."/>
            <person name="Yandava C."/>
            <person name="Wortman J."/>
            <person name="Nusbaum C."/>
            <person name="Birren B."/>
        </authorList>
    </citation>
    <scope>NUCLEOTIDE SEQUENCE [LARGE SCALE GENOMIC DNA]</scope>
    <source>
        <strain evidence="1 2">WAL-19142</strain>
    </source>
</reference>
<name>A0A0J9ES17_9FIRM</name>
<dbReference type="PATRIC" id="fig|742734.4.peg.2892"/>
<dbReference type="RefSeq" id="WP_045092397.1">
    <property type="nucleotide sequence ID" value="NZ_KQ235878.1"/>
</dbReference>
<dbReference type="InterPro" id="IPR037012">
    <property type="entry name" value="NanQ/TabA/YiaL_sf"/>
</dbReference>
<dbReference type="InterPro" id="IPR004375">
    <property type="entry name" value="NanQ/TabA/YiaL"/>
</dbReference>
<sequence length="150" mass="17067">MVIDKIENILFYKPMIPALEAGIAAVKAIEKLEPGKYRFDGGYFNIQKGETKPMNEGTFEAHRRYIDVQILAKGCEEVAWADVGDLKTVIPYDREKDAERLSGDTKNHIRVDQGMFYIAFPHDGHKPVSHTDEPHSFTKIIIKIPVPERV</sequence>
<evidence type="ECO:0000313" key="2">
    <source>
        <dbReference type="Proteomes" id="UP000037392"/>
    </source>
</evidence>
<comment type="caution">
    <text evidence="1">The sequence shown here is derived from an EMBL/GenBank/DDBJ whole genome shotgun (WGS) entry which is preliminary data.</text>
</comment>
<dbReference type="PANTHER" id="PTHR34986:SF1">
    <property type="entry name" value="PROTEIN YIAL"/>
    <property type="match status" value="1"/>
</dbReference>
<dbReference type="AlphaFoldDB" id="A0A0J9ES17"/>
<evidence type="ECO:0008006" key="3">
    <source>
        <dbReference type="Google" id="ProtNLM"/>
    </source>
</evidence>
<organism evidence="1 2">
    <name type="scientific">[Clostridium] citroniae WAL-19142</name>
    <dbReference type="NCBI Taxonomy" id="742734"/>
    <lineage>
        <taxon>Bacteria</taxon>
        <taxon>Bacillati</taxon>
        <taxon>Bacillota</taxon>
        <taxon>Clostridia</taxon>
        <taxon>Lachnospirales</taxon>
        <taxon>Lachnospiraceae</taxon>
        <taxon>Enterocloster</taxon>
    </lineage>
</organism>
<proteinExistence type="predicted"/>
<evidence type="ECO:0000313" key="1">
    <source>
        <dbReference type="EMBL" id="KMW18590.1"/>
    </source>
</evidence>
<dbReference type="NCBIfam" id="TIGR00022">
    <property type="entry name" value="YhcH/YjgK/YiaL family protein"/>
    <property type="match status" value="1"/>
</dbReference>
<dbReference type="GO" id="GO:0005829">
    <property type="term" value="C:cytosol"/>
    <property type="evidence" value="ECO:0007669"/>
    <property type="project" value="TreeGrafter"/>
</dbReference>
<accession>A0A0J9ES17</accession>
<protein>
    <recommendedName>
        <fullName evidence="3">YhcH/YjgK/YiaL family protein</fullName>
    </recommendedName>
</protein>
<dbReference type="Pfam" id="PF04074">
    <property type="entry name" value="DUF386"/>
    <property type="match status" value="1"/>
</dbReference>
<dbReference type="Gene3D" id="2.60.120.370">
    <property type="entry name" value="YhcH/YjgK/YiaL"/>
    <property type="match status" value="1"/>
</dbReference>